<protein>
    <recommendedName>
        <fullName evidence="6">S-protein homolog</fullName>
    </recommendedName>
</protein>
<evidence type="ECO:0000256" key="1">
    <source>
        <dbReference type="ARBA" id="ARBA00004613"/>
    </source>
</evidence>
<feature type="signal peptide" evidence="6">
    <location>
        <begin position="1"/>
        <end position="27"/>
    </location>
</feature>
<dbReference type="GO" id="GO:0060320">
    <property type="term" value="P:rejection of self pollen"/>
    <property type="evidence" value="ECO:0007669"/>
    <property type="project" value="UniProtKB-KW"/>
</dbReference>
<dbReference type="AlphaFoldDB" id="A0A540M6S7"/>
<dbReference type="PANTHER" id="PTHR31232:SF43">
    <property type="entry name" value="S-PROTEIN HOMOLOG 29-RELATED"/>
    <property type="match status" value="1"/>
</dbReference>
<organism evidence="7 8">
    <name type="scientific">Malus baccata</name>
    <name type="common">Siberian crab apple</name>
    <name type="synonym">Pyrus baccata</name>
    <dbReference type="NCBI Taxonomy" id="106549"/>
    <lineage>
        <taxon>Eukaryota</taxon>
        <taxon>Viridiplantae</taxon>
        <taxon>Streptophyta</taxon>
        <taxon>Embryophyta</taxon>
        <taxon>Tracheophyta</taxon>
        <taxon>Spermatophyta</taxon>
        <taxon>Magnoliopsida</taxon>
        <taxon>eudicotyledons</taxon>
        <taxon>Gunneridae</taxon>
        <taxon>Pentapetalae</taxon>
        <taxon>rosids</taxon>
        <taxon>fabids</taxon>
        <taxon>Rosales</taxon>
        <taxon>Rosaceae</taxon>
        <taxon>Amygdaloideae</taxon>
        <taxon>Maleae</taxon>
        <taxon>Malus</taxon>
    </lineage>
</organism>
<comment type="similarity">
    <text evidence="2 6">Belongs to the plant self-incompatibility (S1) protein family.</text>
</comment>
<feature type="chain" id="PRO_5025075596" description="S-protein homolog" evidence="6">
    <location>
        <begin position="28"/>
        <end position="136"/>
    </location>
</feature>
<comment type="caution">
    <text evidence="7">The sequence shown here is derived from an EMBL/GenBank/DDBJ whole genome shotgun (WGS) entry which is preliminary data.</text>
</comment>
<name>A0A540M6S7_MALBA</name>
<evidence type="ECO:0000313" key="8">
    <source>
        <dbReference type="Proteomes" id="UP000315295"/>
    </source>
</evidence>
<evidence type="ECO:0000256" key="4">
    <source>
        <dbReference type="ARBA" id="ARBA00022525"/>
    </source>
</evidence>
<keyword evidence="8" id="KW-1185">Reference proteome</keyword>
<dbReference type="GO" id="GO:0005576">
    <property type="term" value="C:extracellular region"/>
    <property type="evidence" value="ECO:0007669"/>
    <property type="project" value="UniProtKB-SubCell"/>
</dbReference>
<accession>A0A540M6S7</accession>
<sequence length="136" mass="15739">MSHFLRKVLVLHMLLMVILLNINTIKAAIFDAPKEISVKITNVLESNENLTVHCKSGDNDLGVQVLKPNVIYEFNFKTNVWGSTLFFCGFSWSKEFHWFDIFKAKRDDCSECPWSIFQAGPCLYGPKGICYQWNRQ</sequence>
<reference evidence="7 8" key="1">
    <citation type="journal article" date="2019" name="G3 (Bethesda)">
        <title>Sequencing of a Wild Apple (Malus baccata) Genome Unravels the Differences Between Cultivated and Wild Apple Species Regarding Disease Resistance and Cold Tolerance.</title>
        <authorList>
            <person name="Chen X."/>
        </authorList>
    </citation>
    <scope>NUCLEOTIDE SEQUENCE [LARGE SCALE GENOMIC DNA]</scope>
    <source>
        <strain evidence="8">cv. Shandingzi</strain>
        <tissue evidence="7">Leaves</tissue>
    </source>
</reference>
<dbReference type="Proteomes" id="UP000315295">
    <property type="component" value="Unassembled WGS sequence"/>
</dbReference>
<keyword evidence="4 6" id="KW-0964">Secreted</keyword>
<dbReference type="InterPro" id="IPR010264">
    <property type="entry name" value="Self-incomp_S1"/>
</dbReference>
<comment type="subcellular location">
    <subcellularLocation>
        <location evidence="1 6">Secreted</location>
    </subcellularLocation>
</comment>
<dbReference type="EMBL" id="VIEB01000342">
    <property type="protein sequence ID" value="TQD94457.1"/>
    <property type="molecule type" value="Genomic_DNA"/>
</dbReference>
<gene>
    <name evidence="7" type="ORF">C1H46_019947</name>
</gene>
<evidence type="ECO:0000256" key="5">
    <source>
        <dbReference type="ARBA" id="ARBA00022729"/>
    </source>
</evidence>
<dbReference type="Pfam" id="PF05938">
    <property type="entry name" value="Self-incomp_S1"/>
    <property type="match status" value="1"/>
</dbReference>
<keyword evidence="5 6" id="KW-0732">Signal</keyword>
<keyword evidence="3 6" id="KW-0713">Self-incompatibility</keyword>
<proteinExistence type="inferred from homology"/>
<evidence type="ECO:0000256" key="3">
    <source>
        <dbReference type="ARBA" id="ARBA00022471"/>
    </source>
</evidence>
<evidence type="ECO:0000256" key="2">
    <source>
        <dbReference type="ARBA" id="ARBA00005581"/>
    </source>
</evidence>
<evidence type="ECO:0000256" key="6">
    <source>
        <dbReference type="RuleBase" id="RU367044"/>
    </source>
</evidence>
<evidence type="ECO:0000313" key="7">
    <source>
        <dbReference type="EMBL" id="TQD94457.1"/>
    </source>
</evidence>
<dbReference type="PANTHER" id="PTHR31232">
    <property type="match status" value="1"/>
</dbReference>